<dbReference type="PANTHER" id="PTHR42783">
    <property type="entry name" value="GLUTAMATE SYNTHASE [NADPH] SMALL CHAIN"/>
    <property type="match status" value="1"/>
</dbReference>
<dbReference type="InterPro" id="IPR006656">
    <property type="entry name" value="Mopterin_OxRdtase"/>
</dbReference>
<sequence length="1095" mass="119036">MSNKLYWQNFGDLTNSDRFKQSAEKEFQEELLPIEDLDGKGLLDAKTPRRDFLKYLGFSTAAAAIAASCEMPVRKAVPYLQRPDNVILGVPNYYASTYVNGGDAISVVVKQRDGRPIKIEGNELSTLSQGATSAQAQASVLDLYDPTRLRHPLQKSGNDFKEVTSFESFDKMIAEAMAGVAGKPVVLLTSTVHSPSTLQLITEFLAKYPGSRHVQYDAVSYSGMLLANEATYGKKALPSYHFDKAKAIVSLGADFLGTWLNGAIYSKQYAANKKVNGKNPELNRHIQFESIMSLTGSNADDRYTHKPSETGAVALAILAKLNGGAASGLKDARLLKGIDQAAALLAANKGNALVVSGSNDVNVQIIVNAINEAIGANGTTINWAATTNTRKGIDAEMVQLTNEMSSGAIGAVLIADCNPVYSYFDGAKFAQALSKVPVSVSFNGTLDETAENCKYILPTHHWLESWGDAEPVTGHVSMIQPIINPLFKTRPYQSSLIKWAGLAAVTTPAVAVVDSTKSPAPANSMSVPATPASTDAYENYFKAYWSAKLNSTNLWDKALQDGVIETATTPAAATFNSAAVADATSKIAAIKGAEFEVVLYQKIGVGTGAQANNPWLQELPDPISKVTWDNYALIGPAMAKAMFGFDVTNPNKKDADKYEVFPEKPVMKITVNGKSLELPALIVPGMNNATIGIAVGYGRTSANTDAAVNLERIGRAAYGAGKNAYPLAQFNGTTISYGVNATAVKTDATYALAQTQVHAFTEGRPVFYETNLTSYRKDPTALLAELREELEGITPEGKTDFERDATIYPQYDRPGVKWGMSIDLNTCTGCSACVVACNAENNVSVVGKIQVQRAHEMHWLRIDRYFTGDLENPDVVFQPMMCQHCDNAPCENVCPVAATNHSSEGLNQMTYNRCIGTRYCANNCPYKVRRFNWLDYNGSDSFSDNQQPLIGVDTNEVIAQMNDDLTRMVLNPDVTVRGRGVIEKCSFCVQRLQDSKLEAKKQQDPSLVRNVKVACAQACPTNAISFGNVNDKESDVYKIRHVDQVNRNFYVLEQLHVLPNVSYLAKVRNTDRLVNNGHEEEHHEAGAKKEEKATA</sequence>
<evidence type="ECO:0000313" key="3">
    <source>
        <dbReference type="Proteomes" id="UP001595907"/>
    </source>
</evidence>
<dbReference type="InterPro" id="IPR030948">
    <property type="entry name" value="TAT_var_transloc_signal_dom"/>
</dbReference>
<dbReference type="Gene3D" id="3.30.2070.10">
    <property type="entry name" value="Formate dehydrogenase/DMSO reductase"/>
    <property type="match status" value="1"/>
</dbReference>
<evidence type="ECO:0000259" key="1">
    <source>
        <dbReference type="PROSITE" id="PS51379"/>
    </source>
</evidence>
<dbReference type="RefSeq" id="WP_379709087.1">
    <property type="nucleotide sequence ID" value="NZ_JBHSCZ010000002.1"/>
</dbReference>
<name>A0ABV8QUG3_9BACT</name>
<feature type="domain" description="4Fe-4S ferredoxin-type" evidence="1">
    <location>
        <begin position="905"/>
        <end position="934"/>
    </location>
</feature>
<keyword evidence="3" id="KW-1185">Reference proteome</keyword>
<dbReference type="SUPFAM" id="SSF53706">
    <property type="entry name" value="Formate dehydrogenase/DMSO reductase, domains 1-3"/>
    <property type="match status" value="1"/>
</dbReference>
<organism evidence="2 3">
    <name type="scientific">Ferruginibacter yonginensis</name>
    <dbReference type="NCBI Taxonomy" id="1310416"/>
    <lineage>
        <taxon>Bacteria</taxon>
        <taxon>Pseudomonadati</taxon>
        <taxon>Bacteroidota</taxon>
        <taxon>Chitinophagia</taxon>
        <taxon>Chitinophagales</taxon>
        <taxon>Chitinophagaceae</taxon>
        <taxon>Ferruginibacter</taxon>
    </lineage>
</organism>
<dbReference type="CDD" id="cd10551">
    <property type="entry name" value="PsrB"/>
    <property type="match status" value="1"/>
</dbReference>
<feature type="domain" description="4Fe-4S ferredoxin-type" evidence="1">
    <location>
        <begin position="818"/>
        <end position="848"/>
    </location>
</feature>
<dbReference type="Proteomes" id="UP001595907">
    <property type="component" value="Unassembled WGS sequence"/>
</dbReference>
<dbReference type="SUPFAM" id="SSF54862">
    <property type="entry name" value="4Fe-4S ferredoxins"/>
    <property type="match status" value="1"/>
</dbReference>
<dbReference type="NCBIfam" id="TIGR04519">
    <property type="entry name" value="MoCo_extend_TAT"/>
    <property type="match status" value="1"/>
</dbReference>
<dbReference type="EMBL" id="JBHSCZ010000002">
    <property type="protein sequence ID" value="MFC4263038.1"/>
    <property type="molecule type" value="Genomic_DNA"/>
</dbReference>
<evidence type="ECO:0000313" key="2">
    <source>
        <dbReference type="EMBL" id="MFC4263038.1"/>
    </source>
</evidence>
<dbReference type="PANTHER" id="PTHR42783:SF3">
    <property type="entry name" value="GLUTAMATE SYNTHASE [NADPH] SMALL CHAIN-RELATED"/>
    <property type="match status" value="1"/>
</dbReference>
<dbReference type="InterPro" id="IPR017896">
    <property type="entry name" value="4Fe4S_Fe-S-bd"/>
</dbReference>
<reference evidence="3" key="1">
    <citation type="journal article" date="2019" name="Int. J. Syst. Evol. Microbiol.">
        <title>The Global Catalogue of Microorganisms (GCM) 10K type strain sequencing project: providing services to taxonomists for standard genome sequencing and annotation.</title>
        <authorList>
            <consortium name="The Broad Institute Genomics Platform"/>
            <consortium name="The Broad Institute Genome Sequencing Center for Infectious Disease"/>
            <person name="Wu L."/>
            <person name="Ma J."/>
        </authorList>
    </citation>
    <scope>NUCLEOTIDE SEQUENCE [LARGE SCALE GENOMIC DNA]</scope>
    <source>
        <strain evidence="3">CECT 8289</strain>
    </source>
</reference>
<dbReference type="CDD" id="cd02784">
    <property type="entry name" value="MopB_CT_PHLH"/>
    <property type="match status" value="1"/>
</dbReference>
<dbReference type="Gene3D" id="3.30.70.20">
    <property type="match status" value="2"/>
</dbReference>
<protein>
    <submittedName>
        <fullName evidence="2">TAT-variant-translocated molybdopterin oxidoreductase</fullName>
    </submittedName>
</protein>
<dbReference type="PROSITE" id="PS51379">
    <property type="entry name" value="4FE4S_FER_2"/>
    <property type="match status" value="3"/>
</dbReference>
<gene>
    <name evidence="2" type="ORF">ACFOWM_09125</name>
</gene>
<feature type="domain" description="4Fe-4S ferredoxin-type" evidence="1">
    <location>
        <begin position="873"/>
        <end position="904"/>
    </location>
</feature>
<dbReference type="Gene3D" id="3.40.228.10">
    <property type="entry name" value="Dimethylsulfoxide Reductase, domain 2"/>
    <property type="match status" value="1"/>
</dbReference>
<dbReference type="Gene3D" id="3.30.200.210">
    <property type="match status" value="1"/>
</dbReference>
<proteinExistence type="predicted"/>
<comment type="caution">
    <text evidence="2">The sequence shown here is derived from an EMBL/GenBank/DDBJ whole genome shotgun (WGS) entry which is preliminary data.</text>
</comment>
<dbReference type="Pfam" id="PF00384">
    <property type="entry name" value="Molybdopterin"/>
    <property type="match status" value="1"/>
</dbReference>
<dbReference type="Gene3D" id="3.40.50.740">
    <property type="match status" value="1"/>
</dbReference>
<accession>A0ABV8QUG3</accession>
<dbReference type="Pfam" id="PF13247">
    <property type="entry name" value="Fer4_11"/>
    <property type="match status" value="1"/>
</dbReference>